<dbReference type="InterPro" id="IPR001100">
    <property type="entry name" value="Pyr_nuc-diS_OxRdtase"/>
</dbReference>
<dbReference type="PROSITE" id="PS00076">
    <property type="entry name" value="PYRIDINE_REDOX_1"/>
    <property type="match status" value="1"/>
</dbReference>
<evidence type="ECO:0000259" key="11">
    <source>
        <dbReference type="Pfam" id="PF02852"/>
    </source>
</evidence>
<accession>A0A1G7TNI0</accession>
<evidence type="ECO:0000256" key="3">
    <source>
        <dbReference type="ARBA" id="ARBA00022827"/>
    </source>
</evidence>
<dbReference type="Pfam" id="PF07992">
    <property type="entry name" value="Pyr_redox_2"/>
    <property type="match status" value="1"/>
</dbReference>
<dbReference type="SUPFAM" id="SSF55424">
    <property type="entry name" value="FAD/NAD-linked reductases, dimerisation (C-terminal) domain"/>
    <property type="match status" value="1"/>
</dbReference>
<dbReference type="GO" id="GO:0003955">
    <property type="term" value="F:NAD(P)H dehydrogenase (quinone) activity"/>
    <property type="evidence" value="ECO:0007669"/>
    <property type="project" value="TreeGrafter"/>
</dbReference>
<evidence type="ECO:0000256" key="4">
    <source>
        <dbReference type="ARBA" id="ARBA00022857"/>
    </source>
</evidence>
<feature type="binding site" evidence="8">
    <location>
        <begin position="141"/>
        <end position="143"/>
    </location>
    <ligand>
        <name>FAD</name>
        <dbReference type="ChEBI" id="CHEBI:57692"/>
    </ligand>
</feature>
<dbReference type="STRING" id="1082479.SAMN05216241_11010"/>
<sequence>MTRELTPDLCIIGGGSAGLAIAAGAQQMGADCVLIERNKMGGDCLNYGCVPSKALLAAGRSAQLEKLARQYGVQYGAPTIDFQGVHDHVHGVIAGIAPHDSVERFEGLGVTVLTEHARFADARTVEAGDARVRARRFVIATGSGPMVPPIPGLDQVPYLTNETVFELTERPEHLIVVGGGPIGSEMSQAFANLGSRVSLVDMARVLPNDDPEAAEVVRGQLRADGVEIHEQVKVAGVAKGADGGVEVTLADADGERTVAGSHILVAAGRRTNLDGLNLEAAGIEHAKGKLTVDDRLRTTNKRVFAAGDAAGSYQFTHAAAYHAGVIIKNALFRLPAKADHSALPWVTYTHPELAHVGLSEAKAREQHGDSIRVLQAPFADNDRARTERRTDGFVKAITTAKGQVLGCTIVGESAGELIYPWILAVQQKQKVGPLAQMIAPYPTLGEASKGAAGQFYTPKLFSERTRRIVRFLAKLG</sequence>
<evidence type="ECO:0000256" key="9">
    <source>
        <dbReference type="PIRSR" id="PIRSR000350-4"/>
    </source>
</evidence>
<organism evidence="13 14">
    <name type="scientific">Limimonas halophila</name>
    <dbReference type="NCBI Taxonomy" id="1082479"/>
    <lineage>
        <taxon>Bacteria</taxon>
        <taxon>Pseudomonadati</taxon>
        <taxon>Pseudomonadota</taxon>
        <taxon>Alphaproteobacteria</taxon>
        <taxon>Rhodospirillales</taxon>
        <taxon>Rhodovibrionaceae</taxon>
        <taxon>Limimonas</taxon>
    </lineage>
</organism>
<evidence type="ECO:0000313" key="14">
    <source>
        <dbReference type="Proteomes" id="UP000199415"/>
    </source>
</evidence>
<dbReference type="PIRSF" id="PIRSF000350">
    <property type="entry name" value="Mercury_reductase_MerA"/>
    <property type="match status" value="1"/>
</dbReference>
<feature type="binding site" evidence="8">
    <location>
        <position position="53"/>
    </location>
    <ligand>
        <name>FAD</name>
        <dbReference type="ChEBI" id="CHEBI:57692"/>
    </ligand>
</feature>
<evidence type="ECO:0000256" key="7">
    <source>
        <dbReference type="ARBA" id="ARBA00023284"/>
    </source>
</evidence>
<feature type="binding site" evidence="8">
    <location>
        <position position="268"/>
    </location>
    <ligand>
        <name>NAD(+)</name>
        <dbReference type="ChEBI" id="CHEBI:57540"/>
    </ligand>
</feature>
<evidence type="ECO:0000256" key="5">
    <source>
        <dbReference type="ARBA" id="ARBA00023002"/>
    </source>
</evidence>
<name>A0A1G7TNI0_9PROT</name>
<dbReference type="GO" id="GO:0050660">
    <property type="term" value="F:flavin adenine dinucleotide binding"/>
    <property type="evidence" value="ECO:0007669"/>
    <property type="project" value="TreeGrafter"/>
</dbReference>
<evidence type="ECO:0000256" key="2">
    <source>
        <dbReference type="ARBA" id="ARBA00022630"/>
    </source>
</evidence>
<dbReference type="PANTHER" id="PTHR43014:SF2">
    <property type="entry name" value="MERCURIC REDUCTASE"/>
    <property type="match status" value="1"/>
</dbReference>
<dbReference type="SUPFAM" id="SSF51905">
    <property type="entry name" value="FAD/NAD(P)-binding domain"/>
    <property type="match status" value="1"/>
</dbReference>
<dbReference type="InterPro" id="IPR004099">
    <property type="entry name" value="Pyr_nucl-diS_OxRdtase_dimer"/>
</dbReference>
<feature type="domain" description="Pyridine nucleotide-disulphide oxidoreductase dimerisation" evidence="11">
    <location>
        <begin position="344"/>
        <end position="451"/>
    </location>
</feature>
<keyword evidence="5 10" id="KW-0560">Oxidoreductase</keyword>
<evidence type="ECO:0000256" key="6">
    <source>
        <dbReference type="ARBA" id="ARBA00023157"/>
    </source>
</evidence>
<dbReference type="GO" id="GO:0016668">
    <property type="term" value="F:oxidoreductase activity, acting on a sulfur group of donors, NAD(P) as acceptor"/>
    <property type="evidence" value="ECO:0007669"/>
    <property type="project" value="InterPro"/>
</dbReference>
<keyword evidence="8" id="KW-0547">Nucleotide-binding</keyword>
<dbReference type="FunFam" id="3.30.390.30:FF:000001">
    <property type="entry name" value="Dihydrolipoyl dehydrogenase"/>
    <property type="match status" value="1"/>
</dbReference>
<feature type="binding site" evidence="8">
    <location>
        <position position="308"/>
    </location>
    <ligand>
        <name>FAD</name>
        <dbReference type="ChEBI" id="CHEBI:57692"/>
    </ligand>
</feature>
<keyword evidence="8" id="KW-0520">NAD</keyword>
<dbReference type="Pfam" id="PF02852">
    <property type="entry name" value="Pyr_redox_dim"/>
    <property type="match status" value="1"/>
</dbReference>
<comment type="similarity">
    <text evidence="1 10">Belongs to the class-I pyridine nucleotide-disulfide oxidoreductase family.</text>
</comment>
<keyword evidence="3 8" id="KW-0274">FAD</keyword>
<dbReference type="OrthoDB" id="9764616at2"/>
<gene>
    <name evidence="13" type="ORF">SAMN05216241_11010</name>
</gene>
<proteinExistence type="inferred from homology"/>
<keyword evidence="7 10" id="KW-0676">Redox-active center</keyword>
<dbReference type="InterPro" id="IPR012999">
    <property type="entry name" value="Pyr_OxRdtase_I_AS"/>
</dbReference>
<evidence type="ECO:0000256" key="10">
    <source>
        <dbReference type="RuleBase" id="RU003691"/>
    </source>
</evidence>
<keyword evidence="14" id="KW-1185">Reference proteome</keyword>
<dbReference type="InterPro" id="IPR016156">
    <property type="entry name" value="FAD/NAD-linked_Rdtase_dimer_sf"/>
</dbReference>
<evidence type="ECO:0000259" key="12">
    <source>
        <dbReference type="Pfam" id="PF07992"/>
    </source>
</evidence>
<protein>
    <submittedName>
        <fullName evidence="13">Pyruvate/2-oxoglutarate dehydrogenase complex, dihydrolipoamide dehydrogenase (E3) component</fullName>
    </submittedName>
</protein>
<dbReference type="Proteomes" id="UP000199415">
    <property type="component" value="Unassembled WGS sequence"/>
</dbReference>
<dbReference type="EMBL" id="FNCE01000010">
    <property type="protein sequence ID" value="SDG36887.1"/>
    <property type="molecule type" value="Genomic_DNA"/>
</dbReference>
<dbReference type="InterPro" id="IPR023753">
    <property type="entry name" value="FAD/NAD-binding_dom"/>
</dbReference>
<keyword evidence="4" id="KW-0521">NADP</keyword>
<keyword evidence="6" id="KW-1015">Disulfide bond</keyword>
<dbReference type="RefSeq" id="WP_090021088.1">
    <property type="nucleotide sequence ID" value="NZ_FNCE01000010.1"/>
</dbReference>
<evidence type="ECO:0000256" key="8">
    <source>
        <dbReference type="PIRSR" id="PIRSR000350-3"/>
    </source>
</evidence>
<dbReference type="PANTHER" id="PTHR43014">
    <property type="entry name" value="MERCURIC REDUCTASE"/>
    <property type="match status" value="1"/>
</dbReference>
<reference evidence="13 14" key="1">
    <citation type="submission" date="2016-10" db="EMBL/GenBank/DDBJ databases">
        <authorList>
            <person name="de Groot N.N."/>
        </authorList>
    </citation>
    <scope>NUCLEOTIDE SEQUENCE [LARGE SCALE GENOMIC DNA]</scope>
    <source>
        <strain evidence="13 14">DSM 25584</strain>
    </source>
</reference>
<dbReference type="PRINTS" id="PR00411">
    <property type="entry name" value="PNDRDTASEI"/>
</dbReference>
<keyword evidence="13" id="KW-0670">Pyruvate</keyword>
<feature type="domain" description="FAD/NAD(P)-binding" evidence="12">
    <location>
        <begin position="8"/>
        <end position="323"/>
    </location>
</feature>
<feature type="binding site" evidence="8">
    <location>
        <begin position="178"/>
        <end position="185"/>
    </location>
    <ligand>
        <name>NAD(+)</name>
        <dbReference type="ChEBI" id="CHEBI:57540"/>
    </ligand>
</feature>
<keyword evidence="2 10" id="KW-0285">Flavoprotein</keyword>
<dbReference type="InterPro" id="IPR036188">
    <property type="entry name" value="FAD/NAD-bd_sf"/>
</dbReference>
<dbReference type="Gene3D" id="3.50.50.60">
    <property type="entry name" value="FAD/NAD(P)-binding domain"/>
    <property type="match status" value="2"/>
</dbReference>
<evidence type="ECO:0000256" key="1">
    <source>
        <dbReference type="ARBA" id="ARBA00007532"/>
    </source>
</evidence>
<feature type="disulfide bond" description="Redox-active" evidence="9">
    <location>
        <begin position="44"/>
        <end position="49"/>
    </location>
</feature>
<comment type="cofactor">
    <cofactor evidence="8">
        <name>FAD</name>
        <dbReference type="ChEBI" id="CHEBI:57692"/>
    </cofactor>
    <text evidence="8">Binds 1 FAD per subunit.</text>
</comment>
<dbReference type="Gene3D" id="3.30.390.30">
    <property type="match status" value="1"/>
</dbReference>
<evidence type="ECO:0000313" key="13">
    <source>
        <dbReference type="EMBL" id="SDG36887.1"/>
    </source>
</evidence>
<dbReference type="AlphaFoldDB" id="A0A1G7TNI0"/>
<dbReference type="PRINTS" id="PR00368">
    <property type="entry name" value="FADPNR"/>
</dbReference>